<sequence length="186" mass="19852">MQHLIHLHTPRLITRQRRARSKRAAALHLLDPAVAQPVATTEDYENLRARLSFENGGGSGGGPRAAGQWRWLLSGEEAVMGREGDDRRGGGGGQRDMWAMARGPWRFNARGSAATALALQQQGAEDRRVDAAAAAAVDDGAAGEDGWEVLEVGDVRRDMDLDVGSVGGGSLADVRRSGKGMMAVWV</sequence>
<evidence type="ECO:0000313" key="1">
    <source>
        <dbReference type="EMBL" id="KAL1644718.1"/>
    </source>
</evidence>
<keyword evidence="2" id="KW-1185">Reference proteome</keyword>
<comment type="caution">
    <text evidence="1">The sequence shown here is derived from an EMBL/GenBank/DDBJ whole genome shotgun (WGS) entry which is preliminary data.</text>
</comment>
<proteinExistence type="predicted"/>
<dbReference type="Proteomes" id="UP001521184">
    <property type="component" value="Unassembled WGS sequence"/>
</dbReference>
<accession>A0ABR3TV31</accession>
<organism evidence="1 2">
    <name type="scientific">Diplodia intermedia</name>
    <dbReference type="NCBI Taxonomy" id="856260"/>
    <lineage>
        <taxon>Eukaryota</taxon>
        <taxon>Fungi</taxon>
        <taxon>Dikarya</taxon>
        <taxon>Ascomycota</taxon>
        <taxon>Pezizomycotina</taxon>
        <taxon>Dothideomycetes</taxon>
        <taxon>Dothideomycetes incertae sedis</taxon>
        <taxon>Botryosphaeriales</taxon>
        <taxon>Botryosphaeriaceae</taxon>
        <taxon>Diplodia</taxon>
    </lineage>
</organism>
<name>A0ABR3TV31_9PEZI</name>
<reference evidence="1 2" key="1">
    <citation type="journal article" date="2023" name="Plant Dis.">
        <title>First Report of Diplodia intermedia Causing Canker and Dieback Diseases on Apple Trees in Canada.</title>
        <authorList>
            <person name="Ellouze W."/>
            <person name="Ilyukhin E."/>
            <person name="Sulman M."/>
            <person name="Ali S."/>
        </authorList>
    </citation>
    <scope>NUCLEOTIDE SEQUENCE [LARGE SCALE GENOMIC DNA]</scope>
    <source>
        <strain evidence="1 2">M45-28</strain>
    </source>
</reference>
<dbReference type="EMBL" id="JAKEKT020000022">
    <property type="protein sequence ID" value="KAL1644718.1"/>
    <property type="molecule type" value="Genomic_DNA"/>
</dbReference>
<evidence type="ECO:0000313" key="2">
    <source>
        <dbReference type="Proteomes" id="UP001521184"/>
    </source>
</evidence>
<gene>
    <name evidence="1" type="ORF">SLS58_004179</name>
</gene>
<protein>
    <submittedName>
        <fullName evidence="1">Uncharacterized protein</fullName>
    </submittedName>
</protein>